<evidence type="ECO:0000313" key="2">
    <source>
        <dbReference type="EMBL" id="KAF4432573.1"/>
    </source>
</evidence>
<feature type="compositionally biased region" description="Basic and acidic residues" evidence="1">
    <location>
        <begin position="29"/>
        <end position="44"/>
    </location>
</feature>
<proteinExistence type="predicted"/>
<comment type="caution">
    <text evidence="2">The sequence shown here is derived from an EMBL/GenBank/DDBJ whole genome shotgun (WGS) entry which is preliminary data.</text>
</comment>
<dbReference type="EMBL" id="JAADJF010000234">
    <property type="protein sequence ID" value="KAF4432573.1"/>
    <property type="molecule type" value="Genomic_DNA"/>
</dbReference>
<keyword evidence="3" id="KW-1185">Reference proteome</keyword>
<feature type="compositionally biased region" description="Basic and acidic residues" evidence="1">
    <location>
        <begin position="51"/>
        <end position="73"/>
    </location>
</feature>
<accession>A0A8H4JMW8</accession>
<sequence>MSFNHEDEVHKAFTAECFKEFVLNGNHVDQYEPPKENKSGDIRSLKSQSSELKDSESNNRDSKFQARNDENKTTKAALVVSNLPENLLAQKRKWNGGRLRTRVNMRTAKSAQGVSLFELGFAACTMSSIIVERVTEKARRVC</sequence>
<protein>
    <submittedName>
        <fullName evidence="2">Uncharacterized protein</fullName>
    </submittedName>
</protein>
<feature type="region of interest" description="Disordered" evidence="1">
    <location>
        <begin position="29"/>
        <end position="77"/>
    </location>
</feature>
<dbReference type="Proteomes" id="UP000536711">
    <property type="component" value="Unassembled WGS sequence"/>
</dbReference>
<dbReference type="AlphaFoldDB" id="A0A8H4JMW8"/>
<evidence type="ECO:0000313" key="3">
    <source>
        <dbReference type="Proteomes" id="UP000536711"/>
    </source>
</evidence>
<reference evidence="2 3" key="1">
    <citation type="submission" date="2020-01" db="EMBL/GenBank/DDBJ databases">
        <title>Identification and distribution of gene clusters putatively required for synthesis of sphingolipid metabolism inhibitors in phylogenetically diverse species of the filamentous fungus Fusarium.</title>
        <authorList>
            <person name="Kim H.-S."/>
            <person name="Busman M."/>
            <person name="Brown D.W."/>
            <person name="Divon H."/>
            <person name="Uhlig S."/>
            <person name="Proctor R.H."/>
        </authorList>
    </citation>
    <scope>NUCLEOTIDE SEQUENCE [LARGE SCALE GENOMIC DNA]</scope>
    <source>
        <strain evidence="2 3">NRRL 13308</strain>
    </source>
</reference>
<name>A0A8H4JMW8_9HYPO</name>
<dbReference type="OrthoDB" id="5082877at2759"/>
<gene>
    <name evidence="2" type="ORF">FACUT_8336</name>
</gene>
<organism evidence="2 3">
    <name type="scientific">Fusarium acutatum</name>
    <dbReference type="NCBI Taxonomy" id="78861"/>
    <lineage>
        <taxon>Eukaryota</taxon>
        <taxon>Fungi</taxon>
        <taxon>Dikarya</taxon>
        <taxon>Ascomycota</taxon>
        <taxon>Pezizomycotina</taxon>
        <taxon>Sordariomycetes</taxon>
        <taxon>Hypocreomycetidae</taxon>
        <taxon>Hypocreales</taxon>
        <taxon>Nectriaceae</taxon>
        <taxon>Fusarium</taxon>
        <taxon>Fusarium fujikuroi species complex</taxon>
    </lineage>
</organism>
<evidence type="ECO:0000256" key="1">
    <source>
        <dbReference type="SAM" id="MobiDB-lite"/>
    </source>
</evidence>